<evidence type="ECO:0000256" key="8">
    <source>
        <dbReference type="ARBA" id="ARBA00023136"/>
    </source>
</evidence>
<dbReference type="PANTHER" id="PTHR14269">
    <property type="entry name" value="CDP-DIACYLGLYCEROL--GLYCEROL-3-PHOSPHATE 3-PHOSPHATIDYLTRANSFERASE-RELATED"/>
    <property type="match status" value="1"/>
</dbReference>
<dbReference type="InterPro" id="IPR004570">
    <property type="entry name" value="Phosphatidylglycerol_P_synth"/>
</dbReference>
<keyword evidence="7" id="KW-0443">Lipid metabolism</keyword>
<evidence type="ECO:0000256" key="10">
    <source>
        <dbReference type="ARBA" id="ARBA00023264"/>
    </source>
</evidence>
<dbReference type="InterPro" id="IPR048254">
    <property type="entry name" value="CDP_ALCOHOL_P_TRANSF_CS"/>
</dbReference>
<protein>
    <recommendedName>
        <fullName evidence="14">CDP-diacylglycerol--glycerol-3-phosphate 3-phosphatidyltransferase</fullName>
    </recommendedName>
</protein>
<dbReference type="NCBIfam" id="TIGR00560">
    <property type="entry name" value="pgsA"/>
    <property type="match status" value="1"/>
</dbReference>
<dbReference type="InterPro" id="IPR000462">
    <property type="entry name" value="CDP-OH_P_trans"/>
</dbReference>
<dbReference type="GO" id="GO:0046474">
    <property type="term" value="P:glycerophospholipid biosynthetic process"/>
    <property type="evidence" value="ECO:0007669"/>
    <property type="project" value="TreeGrafter"/>
</dbReference>
<evidence type="ECO:0000256" key="6">
    <source>
        <dbReference type="ARBA" id="ARBA00022989"/>
    </source>
</evidence>
<evidence type="ECO:0000256" key="12">
    <source>
        <dbReference type="SAM" id="Phobius"/>
    </source>
</evidence>
<evidence type="ECO:0008006" key="14">
    <source>
        <dbReference type="Google" id="ProtNLM"/>
    </source>
</evidence>
<organism evidence="13">
    <name type="scientific">Amphora coffeiformis</name>
    <dbReference type="NCBI Taxonomy" id="265554"/>
    <lineage>
        <taxon>Eukaryota</taxon>
        <taxon>Sar</taxon>
        <taxon>Stramenopiles</taxon>
        <taxon>Ochrophyta</taxon>
        <taxon>Bacillariophyta</taxon>
        <taxon>Bacillariophyceae</taxon>
        <taxon>Bacillariophycidae</taxon>
        <taxon>Thalassiophysales</taxon>
        <taxon>Catenulaceae</taxon>
        <taxon>Amphora</taxon>
    </lineage>
</organism>
<dbReference type="EMBL" id="HBIM01010249">
    <property type="protein sequence ID" value="CAE0411216.1"/>
    <property type="molecule type" value="Transcribed_RNA"/>
</dbReference>
<gene>
    <name evidence="13" type="ORF">ACOF00016_LOCUS8594</name>
</gene>
<evidence type="ECO:0000256" key="2">
    <source>
        <dbReference type="ARBA" id="ARBA00010441"/>
    </source>
</evidence>
<feature type="transmembrane region" description="Helical" evidence="12">
    <location>
        <begin position="39"/>
        <end position="58"/>
    </location>
</feature>
<proteinExistence type="inferred from homology"/>
<evidence type="ECO:0000256" key="11">
    <source>
        <dbReference type="RuleBase" id="RU003750"/>
    </source>
</evidence>
<feature type="transmembrane region" description="Helical" evidence="12">
    <location>
        <begin position="261"/>
        <end position="278"/>
    </location>
</feature>
<dbReference type="GO" id="GO:0016020">
    <property type="term" value="C:membrane"/>
    <property type="evidence" value="ECO:0007669"/>
    <property type="project" value="UniProtKB-SubCell"/>
</dbReference>
<dbReference type="PROSITE" id="PS00379">
    <property type="entry name" value="CDP_ALCOHOL_P_TRANSF"/>
    <property type="match status" value="1"/>
</dbReference>
<evidence type="ECO:0000256" key="7">
    <source>
        <dbReference type="ARBA" id="ARBA00023098"/>
    </source>
</evidence>
<evidence type="ECO:0000256" key="3">
    <source>
        <dbReference type="ARBA" id="ARBA00022516"/>
    </source>
</evidence>
<keyword evidence="10" id="KW-1208">Phospholipid metabolism</keyword>
<evidence type="ECO:0000256" key="5">
    <source>
        <dbReference type="ARBA" id="ARBA00022692"/>
    </source>
</evidence>
<comment type="similarity">
    <text evidence="2 11">Belongs to the CDP-alcohol phosphatidyltransferase class-I family.</text>
</comment>
<feature type="transmembrane region" description="Helical" evidence="12">
    <location>
        <begin position="298"/>
        <end position="320"/>
    </location>
</feature>
<keyword evidence="4 11" id="KW-0808">Transferase</keyword>
<dbReference type="Pfam" id="PF01066">
    <property type="entry name" value="CDP-OH_P_transf"/>
    <property type="match status" value="1"/>
</dbReference>
<keyword evidence="8 12" id="KW-0472">Membrane</keyword>
<name>A0A7S3L6T2_9STRA</name>
<comment type="subcellular location">
    <subcellularLocation>
        <location evidence="1">Membrane</location>
        <topology evidence="1">Multi-pass membrane protein</topology>
    </subcellularLocation>
</comment>
<dbReference type="InterPro" id="IPR043130">
    <property type="entry name" value="CDP-OH_PTrfase_TM_dom"/>
</dbReference>
<keyword evidence="5 12" id="KW-0812">Transmembrane</keyword>
<sequence length="329" mass="36419">MKMAYLTEEKNLPKQTKMNCARRLKDSSFRTKTMKGPRLLGSLWTLAIMMCIIGAAWIPRTVSFAPSSVKHFYLTSSPPERLGSAKHLSTRLFEQTRVNNEGNSRSPIENLNLLQKQNPSAPPGWLRTKFPKFPWKQVPNWLTYARCAAIPILMWAFYLPGRHILTSSIFAAASLTDYLDGYLARRWDASSKFGSFLDPVADKLMVSTALILLSGRYGMYLAIPASIILARELAVSALREWMAQIGARDTVKVGWQGKCKTALTMVALTILLAVPSNVPSTAADLVRLLLPAGLSLTYAATVLTMTSGWVYFAAAAPYLMETAKSDETS</sequence>
<evidence type="ECO:0000256" key="9">
    <source>
        <dbReference type="ARBA" id="ARBA00023209"/>
    </source>
</evidence>
<keyword evidence="3" id="KW-0444">Lipid biosynthesis</keyword>
<keyword evidence="9" id="KW-0594">Phospholipid biosynthesis</keyword>
<dbReference type="AlphaFoldDB" id="A0A7S3L6T2"/>
<keyword evidence="6 12" id="KW-1133">Transmembrane helix</keyword>
<accession>A0A7S3L6T2</accession>
<evidence type="ECO:0000256" key="1">
    <source>
        <dbReference type="ARBA" id="ARBA00004141"/>
    </source>
</evidence>
<feature type="transmembrane region" description="Helical" evidence="12">
    <location>
        <begin position="141"/>
        <end position="158"/>
    </location>
</feature>
<dbReference type="GO" id="GO:0008444">
    <property type="term" value="F:CDP-diacylglycerol-glycerol-3-phosphate 3-phosphatidyltransferase activity"/>
    <property type="evidence" value="ECO:0007669"/>
    <property type="project" value="InterPro"/>
</dbReference>
<dbReference type="PANTHER" id="PTHR14269:SF62">
    <property type="entry name" value="CDP-DIACYLGLYCEROL--GLYCEROL-3-PHOSPHATE 3-PHOSPHATIDYLTRANSFERASE 1, CHLOROPLASTIC"/>
    <property type="match status" value="1"/>
</dbReference>
<reference evidence="13" key="1">
    <citation type="submission" date="2021-01" db="EMBL/GenBank/DDBJ databases">
        <authorList>
            <person name="Corre E."/>
            <person name="Pelletier E."/>
            <person name="Niang G."/>
            <person name="Scheremetjew M."/>
            <person name="Finn R."/>
            <person name="Kale V."/>
            <person name="Holt S."/>
            <person name="Cochrane G."/>
            <person name="Meng A."/>
            <person name="Brown T."/>
            <person name="Cohen L."/>
        </authorList>
    </citation>
    <scope>NUCLEOTIDE SEQUENCE</scope>
    <source>
        <strain evidence="13">CCMP127</strain>
    </source>
</reference>
<evidence type="ECO:0000256" key="4">
    <source>
        <dbReference type="ARBA" id="ARBA00022679"/>
    </source>
</evidence>
<dbReference type="InterPro" id="IPR050324">
    <property type="entry name" value="CDP-alcohol_PTase-I"/>
</dbReference>
<dbReference type="Gene3D" id="1.20.120.1760">
    <property type="match status" value="1"/>
</dbReference>
<evidence type="ECO:0000313" key="13">
    <source>
        <dbReference type="EMBL" id="CAE0411216.1"/>
    </source>
</evidence>